<dbReference type="AlphaFoldDB" id="A0A5C3NYT2"/>
<accession>A0A5C3NYT2</accession>
<name>A0A5C3NYT2_9APHY</name>
<protein>
    <recommendedName>
        <fullName evidence="4">Stc1 domain-containing protein</fullName>
    </recommendedName>
</protein>
<feature type="compositionally biased region" description="Basic and acidic residues" evidence="1">
    <location>
        <begin position="42"/>
        <end position="82"/>
    </location>
</feature>
<dbReference type="InParanoid" id="A0A5C3NYT2"/>
<reference evidence="2 3" key="1">
    <citation type="journal article" date="2019" name="Nat. Ecol. Evol.">
        <title>Megaphylogeny resolves global patterns of mushroom evolution.</title>
        <authorList>
            <person name="Varga T."/>
            <person name="Krizsan K."/>
            <person name="Foldi C."/>
            <person name="Dima B."/>
            <person name="Sanchez-Garcia M."/>
            <person name="Sanchez-Ramirez S."/>
            <person name="Szollosi G.J."/>
            <person name="Szarkandi J.G."/>
            <person name="Papp V."/>
            <person name="Albert L."/>
            <person name="Andreopoulos W."/>
            <person name="Angelini C."/>
            <person name="Antonin V."/>
            <person name="Barry K.W."/>
            <person name="Bougher N.L."/>
            <person name="Buchanan P."/>
            <person name="Buyck B."/>
            <person name="Bense V."/>
            <person name="Catcheside P."/>
            <person name="Chovatia M."/>
            <person name="Cooper J."/>
            <person name="Damon W."/>
            <person name="Desjardin D."/>
            <person name="Finy P."/>
            <person name="Geml J."/>
            <person name="Haridas S."/>
            <person name="Hughes K."/>
            <person name="Justo A."/>
            <person name="Karasinski D."/>
            <person name="Kautmanova I."/>
            <person name="Kiss B."/>
            <person name="Kocsube S."/>
            <person name="Kotiranta H."/>
            <person name="LaButti K.M."/>
            <person name="Lechner B.E."/>
            <person name="Liimatainen K."/>
            <person name="Lipzen A."/>
            <person name="Lukacs Z."/>
            <person name="Mihaltcheva S."/>
            <person name="Morgado L.N."/>
            <person name="Niskanen T."/>
            <person name="Noordeloos M.E."/>
            <person name="Ohm R.A."/>
            <person name="Ortiz-Santana B."/>
            <person name="Ovrebo C."/>
            <person name="Racz N."/>
            <person name="Riley R."/>
            <person name="Savchenko A."/>
            <person name="Shiryaev A."/>
            <person name="Soop K."/>
            <person name="Spirin V."/>
            <person name="Szebenyi C."/>
            <person name="Tomsovsky M."/>
            <person name="Tulloss R.E."/>
            <person name="Uehling J."/>
            <person name="Grigoriev I.V."/>
            <person name="Vagvolgyi C."/>
            <person name="Papp T."/>
            <person name="Martin F.M."/>
            <person name="Miettinen O."/>
            <person name="Hibbett D.S."/>
            <person name="Nagy L.G."/>
        </authorList>
    </citation>
    <scope>NUCLEOTIDE SEQUENCE [LARGE SCALE GENOMIC DNA]</scope>
    <source>
        <strain evidence="2 3">HHB13444</strain>
    </source>
</reference>
<evidence type="ECO:0000313" key="3">
    <source>
        <dbReference type="Proteomes" id="UP000308197"/>
    </source>
</evidence>
<keyword evidence="3" id="KW-1185">Reference proteome</keyword>
<dbReference type="EMBL" id="ML212435">
    <property type="protein sequence ID" value="TFK78603.1"/>
    <property type="molecule type" value="Genomic_DNA"/>
</dbReference>
<evidence type="ECO:0000313" key="2">
    <source>
        <dbReference type="EMBL" id="TFK78603.1"/>
    </source>
</evidence>
<evidence type="ECO:0008006" key="4">
    <source>
        <dbReference type="Google" id="ProtNLM"/>
    </source>
</evidence>
<feature type="region of interest" description="Disordered" evidence="1">
    <location>
        <begin position="30"/>
        <end position="95"/>
    </location>
</feature>
<sequence length="154" mass="17134">MSLAVNHTLATGGTPADAVQRCAGCRQMLPPSSFPLKKKGQGAHEARTKTCEDCTARKKSWRAEKGKDSQADKENEREKVASKGDGTSGKKGRVPREVLPDALTLDAFLQFLANQQRVFELEARVSMPEIRGEAKDRANELATRIWDNLQYRFM</sequence>
<gene>
    <name evidence="2" type="ORF">K466DRAFT_68735</name>
</gene>
<proteinExistence type="predicted"/>
<evidence type="ECO:0000256" key="1">
    <source>
        <dbReference type="SAM" id="MobiDB-lite"/>
    </source>
</evidence>
<dbReference type="Proteomes" id="UP000308197">
    <property type="component" value="Unassembled WGS sequence"/>
</dbReference>
<organism evidence="2 3">
    <name type="scientific">Polyporus arcularius HHB13444</name>
    <dbReference type="NCBI Taxonomy" id="1314778"/>
    <lineage>
        <taxon>Eukaryota</taxon>
        <taxon>Fungi</taxon>
        <taxon>Dikarya</taxon>
        <taxon>Basidiomycota</taxon>
        <taxon>Agaricomycotina</taxon>
        <taxon>Agaricomycetes</taxon>
        <taxon>Polyporales</taxon>
        <taxon>Polyporaceae</taxon>
        <taxon>Polyporus</taxon>
    </lineage>
</organism>